<keyword evidence="2" id="KW-1185">Reference proteome</keyword>
<comment type="caution">
    <text evidence="1">The sequence shown here is derived from an EMBL/GenBank/DDBJ whole genome shotgun (WGS) entry which is preliminary data.</text>
</comment>
<proteinExistence type="predicted"/>
<dbReference type="AlphaFoldDB" id="A0AAV0IJA4"/>
<organism evidence="1 2">
    <name type="scientific">Linum tenue</name>
    <dbReference type="NCBI Taxonomy" id="586396"/>
    <lineage>
        <taxon>Eukaryota</taxon>
        <taxon>Viridiplantae</taxon>
        <taxon>Streptophyta</taxon>
        <taxon>Embryophyta</taxon>
        <taxon>Tracheophyta</taxon>
        <taxon>Spermatophyta</taxon>
        <taxon>Magnoliopsida</taxon>
        <taxon>eudicotyledons</taxon>
        <taxon>Gunneridae</taxon>
        <taxon>Pentapetalae</taxon>
        <taxon>rosids</taxon>
        <taxon>fabids</taxon>
        <taxon>Malpighiales</taxon>
        <taxon>Linaceae</taxon>
        <taxon>Linum</taxon>
    </lineage>
</organism>
<protein>
    <submittedName>
        <fullName evidence="1">Uncharacterized protein</fullName>
    </submittedName>
</protein>
<evidence type="ECO:0000313" key="1">
    <source>
        <dbReference type="EMBL" id="CAI0396395.1"/>
    </source>
</evidence>
<name>A0AAV0IJA4_9ROSI</name>
<dbReference type="PANTHER" id="PTHR34190">
    <property type="entry name" value="EXPRESSED PROTEIN"/>
    <property type="match status" value="1"/>
</dbReference>
<gene>
    <name evidence="1" type="ORF">LITE_LOCUS9099</name>
</gene>
<sequence length="161" mass="18186">MVEKEDQVMISTVTPVLPRLDRLDRLLQFLEDKYLVLEKPKTEAVAVKEMEDHQCMSLSAALELVKQKGSLVERLEFLENRILQLSLEMGVGNNSTSRSSSFMVTEAESGDDDHKHLIVKQEPKMAPNLSTTQKGTRRRRVVTTGKKWAAGWRCLPMGCNG</sequence>
<evidence type="ECO:0000313" key="2">
    <source>
        <dbReference type="Proteomes" id="UP001154282"/>
    </source>
</evidence>
<dbReference type="EMBL" id="CAMGYJ010000003">
    <property type="protein sequence ID" value="CAI0396395.1"/>
    <property type="molecule type" value="Genomic_DNA"/>
</dbReference>
<dbReference type="PANTHER" id="PTHR34190:SF10">
    <property type="entry name" value="TERNARY COMPLEX FACTOR MIP1 LEUCINE-ZIPPER DOMAIN-CONTAINING PROTEIN"/>
    <property type="match status" value="1"/>
</dbReference>
<reference evidence="1" key="1">
    <citation type="submission" date="2022-08" db="EMBL/GenBank/DDBJ databases">
        <authorList>
            <person name="Gutierrez-Valencia J."/>
        </authorList>
    </citation>
    <scope>NUCLEOTIDE SEQUENCE</scope>
</reference>
<accession>A0AAV0IJA4</accession>
<dbReference type="Proteomes" id="UP001154282">
    <property type="component" value="Unassembled WGS sequence"/>
</dbReference>